<accession>A0A0B8N622</accession>
<evidence type="ECO:0000313" key="2">
    <source>
        <dbReference type="Proteomes" id="UP000053095"/>
    </source>
</evidence>
<name>A0A0B8N622_TALPI</name>
<sequence>MEPTKVSNTDIQPQVEISLYEMWAQDEPMYKNAAKKLLEEEERGLREVLAVPKDHRDKNGDICERDFIFQYITSDISREVYGRSDIEIPDDLAKHILIEATSEAVADLVFNLNRHSIAPLNIQPSQTPQDGYRRIVIAWESEKPKIPDFLKGHPVIAVREETMSK</sequence>
<dbReference type="EMBL" id="DF933839">
    <property type="protein sequence ID" value="GAM42114.1"/>
    <property type="molecule type" value="Genomic_DNA"/>
</dbReference>
<organism evidence="1 2">
    <name type="scientific">Talaromyces pinophilus</name>
    <name type="common">Penicillium pinophilum</name>
    <dbReference type="NCBI Taxonomy" id="128442"/>
    <lineage>
        <taxon>Eukaryota</taxon>
        <taxon>Fungi</taxon>
        <taxon>Dikarya</taxon>
        <taxon>Ascomycota</taxon>
        <taxon>Pezizomycotina</taxon>
        <taxon>Eurotiomycetes</taxon>
        <taxon>Eurotiomycetidae</taxon>
        <taxon>Eurotiales</taxon>
        <taxon>Trichocomaceae</taxon>
        <taxon>Talaromyces</taxon>
        <taxon>Talaromyces sect. Talaromyces</taxon>
    </lineage>
</organism>
<gene>
    <name evidence="1" type="ORF">TCE0_043r15789</name>
</gene>
<dbReference type="Proteomes" id="UP000053095">
    <property type="component" value="Unassembled WGS sequence"/>
</dbReference>
<proteinExistence type="predicted"/>
<evidence type="ECO:0000313" key="1">
    <source>
        <dbReference type="EMBL" id="GAM42114.1"/>
    </source>
</evidence>
<keyword evidence="2" id="KW-1185">Reference proteome</keyword>
<dbReference type="AlphaFoldDB" id="A0A0B8N622"/>
<protein>
    <submittedName>
        <fullName evidence="1">Uncharacterized protein</fullName>
    </submittedName>
</protein>
<reference evidence="2" key="1">
    <citation type="journal article" date="2015" name="Genome Announc.">
        <title>Draft genome sequence of Talaromyces cellulolyticus strain Y-94, a source of lignocellulosic biomass-degrading enzymes.</title>
        <authorList>
            <person name="Fujii T."/>
            <person name="Koike H."/>
            <person name="Sawayama S."/>
            <person name="Yano S."/>
            <person name="Inoue H."/>
        </authorList>
    </citation>
    <scope>NUCLEOTIDE SEQUENCE [LARGE SCALE GENOMIC DNA]</scope>
    <source>
        <strain evidence="2">Y-94</strain>
    </source>
</reference>